<proteinExistence type="predicted"/>
<organism evidence="1 2">
    <name type="scientific">Lolium multiflorum</name>
    <name type="common">Italian ryegrass</name>
    <name type="synonym">Lolium perenne subsp. multiflorum</name>
    <dbReference type="NCBI Taxonomy" id="4521"/>
    <lineage>
        <taxon>Eukaryota</taxon>
        <taxon>Viridiplantae</taxon>
        <taxon>Streptophyta</taxon>
        <taxon>Embryophyta</taxon>
        <taxon>Tracheophyta</taxon>
        <taxon>Spermatophyta</taxon>
        <taxon>Magnoliopsida</taxon>
        <taxon>Liliopsida</taxon>
        <taxon>Poales</taxon>
        <taxon>Poaceae</taxon>
        <taxon>BOP clade</taxon>
        <taxon>Pooideae</taxon>
        <taxon>Poodae</taxon>
        <taxon>Poeae</taxon>
        <taxon>Poeae Chloroplast Group 2 (Poeae type)</taxon>
        <taxon>Loliodinae</taxon>
        <taxon>Loliinae</taxon>
        <taxon>Lolium</taxon>
    </lineage>
</organism>
<dbReference type="Proteomes" id="UP001231189">
    <property type="component" value="Unassembled WGS sequence"/>
</dbReference>
<evidence type="ECO:0000313" key="2">
    <source>
        <dbReference type="Proteomes" id="UP001231189"/>
    </source>
</evidence>
<keyword evidence="2" id="KW-1185">Reference proteome</keyword>
<evidence type="ECO:0000313" key="1">
    <source>
        <dbReference type="EMBL" id="KAK1663583.1"/>
    </source>
</evidence>
<dbReference type="EMBL" id="JAUUTY010000003">
    <property type="protein sequence ID" value="KAK1663583.1"/>
    <property type="molecule type" value="Genomic_DNA"/>
</dbReference>
<reference evidence="1" key="1">
    <citation type="submission" date="2023-07" db="EMBL/GenBank/DDBJ databases">
        <title>A chromosome-level genome assembly of Lolium multiflorum.</title>
        <authorList>
            <person name="Chen Y."/>
            <person name="Copetti D."/>
            <person name="Kolliker R."/>
            <person name="Studer B."/>
        </authorList>
    </citation>
    <scope>NUCLEOTIDE SEQUENCE</scope>
    <source>
        <strain evidence="1">02402/16</strain>
        <tissue evidence="1">Leaf</tissue>
    </source>
</reference>
<name>A0AAD8SSF1_LOLMU</name>
<accession>A0AAD8SSF1</accession>
<protein>
    <submittedName>
        <fullName evidence="1">Uncharacterized protein</fullName>
    </submittedName>
</protein>
<sequence length="142" mass="15601">MDDSAASPSRVILGLIPRVSAADDKLPPGADLSLALQAPPLVVLLTIPPRIFPRRTTFNDFPSVLAIGTSGLLLLLLLKVDQGPATGHTIIGCWRRDTNEKEIAKFKLQMKELFKMSYLAFLIYYLGIKVQEKLGHSCEAEI</sequence>
<dbReference type="AlphaFoldDB" id="A0AAD8SSF1"/>
<comment type="caution">
    <text evidence="1">The sequence shown here is derived from an EMBL/GenBank/DDBJ whole genome shotgun (WGS) entry which is preliminary data.</text>
</comment>
<gene>
    <name evidence="1" type="ORF">QYE76_051742</name>
</gene>